<dbReference type="Gene3D" id="3.30.420.40">
    <property type="match status" value="2"/>
</dbReference>
<evidence type="ECO:0000256" key="9">
    <source>
        <dbReference type="ARBA" id="ARBA00023277"/>
    </source>
</evidence>
<comment type="similarity">
    <text evidence="2">Belongs to the FGGY kinase family.</text>
</comment>
<dbReference type="InterPro" id="IPR043129">
    <property type="entry name" value="ATPase_NBD"/>
</dbReference>
<evidence type="ECO:0000259" key="10">
    <source>
        <dbReference type="Pfam" id="PF00370"/>
    </source>
</evidence>
<dbReference type="GO" id="GO:0019563">
    <property type="term" value="P:glycerol catabolic process"/>
    <property type="evidence" value="ECO:0007669"/>
    <property type="project" value="UniProtKB-UniPathway"/>
</dbReference>
<evidence type="ECO:0000259" key="11">
    <source>
        <dbReference type="Pfam" id="PF02782"/>
    </source>
</evidence>
<dbReference type="GO" id="GO:0004370">
    <property type="term" value="F:glycerol kinase activity"/>
    <property type="evidence" value="ECO:0007669"/>
    <property type="project" value="UniProtKB-EC"/>
</dbReference>
<keyword evidence="7" id="KW-0418">Kinase</keyword>
<dbReference type="GO" id="GO:0042732">
    <property type="term" value="P:D-xylose metabolic process"/>
    <property type="evidence" value="ECO:0007669"/>
    <property type="project" value="UniProtKB-KW"/>
</dbReference>
<reference evidence="12" key="1">
    <citation type="submission" date="2021-01" db="EMBL/GenBank/DDBJ databases">
        <authorList>
            <person name="Corre E."/>
            <person name="Pelletier E."/>
            <person name="Niang G."/>
            <person name="Scheremetjew M."/>
            <person name="Finn R."/>
            <person name="Kale V."/>
            <person name="Holt S."/>
            <person name="Cochrane G."/>
            <person name="Meng A."/>
            <person name="Brown T."/>
            <person name="Cohen L."/>
        </authorList>
    </citation>
    <scope>NUCLEOTIDE SEQUENCE</scope>
    <source>
        <strain evidence="12">B650</strain>
    </source>
</reference>
<evidence type="ECO:0000313" key="12">
    <source>
        <dbReference type="EMBL" id="CAD9562616.1"/>
    </source>
</evidence>
<proteinExistence type="inferred from homology"/>
<dbReference type="EC" id="2.7.1.30" evidence="3"/>
<dbReference type="SUPFAM" id="SSF53067">
    <property type="entry name" value="Actin-like ATPase domain"/>
    <property type="match status" value="2"/>
</dbReference>
<gene>
    <name evidence="12" type="ORF">LDAN0321_LOCUS3607</name>
</gene>
<evidence type="ECO:0000256" key="2">
    <source>
        <dbReference type="ARBA" id="ARBA00009156"/>
    </source>
</evidence>
<feature type="domain" description="Carbohydrate kinase FGGY C-terminal" evidence="11">
    <location>
        <begin position="266"/>
        <end position="456"/>
    </location>
</feature>
<sequence>MSIEDKDCFIGIDVGTQGTKALLYHPATKSVIGRSSQSYGLDESTPGRAEQDPDIWVDAITKVLRDLSCAHGLSNNEKYVVRGIGVSGQQHGMVVLDEDCKVIRPAKLWCDVEAADQSAEFSKKIGKVVAPGFTAPKVIWLKENEPHNYERMKYCCLPHDYINFLLTGEKIICTDAGDASGQGVFDTETRSFDTNLAVLATGDEKYSKSLPRVLEPNEIAGFLSPKWKRLVDIDINDDTQIVVSAGSGDNMCSALGCGCVEQGKVVLSLGTSGTIFAVSNETVSDKSGIVAPFCDATGHHLPLICVMSCTGVLQEVLENWCVMGGVETHAQAEQLASMEPAGCYNINFLPYLSGERTPNWPHATGAILGLSKGKVSPGLIYRAALEGITYNLFDGLENMRRQSGGFEPTSLICVGGGSKNKLWRQIISDVFNLPLQFPTEPESAALGAAFQAGAAALNIPVDKYVLEQDVPMEKDSVYPTKDAESLANYKVALERHRQLSSKLFGSA</sequence>
<dbReference type="PANTHER" id="PTHR43095">
    <property type="entry name" value="SUGAR KINASE"/>
    <property type="match status" value="1"/>
</dbReference>
<dbReference type="InterPro" id="IPR050406">
    <property type="entry name" value="FGGY_Carb_Kinase"/>
</dbReference>
<dbReference type="InterPro" id="IPR018483">
    <property type="entry name" value="Carb_kinase_FGGY_CS"/>
</dbReference>
<organism evidence="12">
    <name type="scientific">Leptocylindrus danicus</name>
    <dbReference type="NCBI Taxonomy" id="163516"/>
    <lineage>
        <taxon>Eukaryota</taxon>
        <taxon>Sar</taxon>
        <taxon>Stramenopiles</taxon>
        <taxon>Ochrophyta</taxon>
        <taxon>Bacillariophyta</taxon>
        <taxon>Coscinodiscophyceae</taxon>
        <taxon>Chaetocerotophycidae</taxon>
        <taxon>Leptocylindrales</taxon>
        <taxon>Leptocylindraceae</taxon>
        <taxon>Leptocylindrus</taxon>
    </lineage>
</organism>
<keyword evidence="6" id="KW-0547">Nucleotide-binding</keyword>
<dbReference type="PIRSF" id="PIRSF000538">
    <property type="entry name" value="GlpK"/>
    <property type="match status" value="1"/>
</dbReference>
<dbReference type="InterPro" id="IPR018485">
    <property type="entry name" value="FGGY_C"/>
</dbReference>
<dbReference type="GO" id="GO:0005997">
    <property type="term" value="P:xylulose metabolic process"/>
    <property type="evidence" value="ECO:0007669"/>
    <property type="project" value="InterPro"/>
</dbReference>
<dbReference type="CDD" id="cd07809">
    <property type="entry name" value="ASKHA_NBD_FGGY_BaXK-like"/>
    <property type="match status" value="1"/>
</dbReference>
<dbReference type="PROSITE" id="PS00933">
    <property type="entry name" value="FGGY_KINASES_1"/>
    <property type="match status" value="1"/>
</dbReference>
<dbReference type="InterPro" id="IPR018484">
    <property type="entry name" value="FGGY_N"/>
</dbReference>
<dbReference type="UniPathway" id="UPA00618">
    <property type="reaction ID" value="UER00672"/>
</dbReference>
<dbReference type="EMBL" id="HBGY01005871">
    <property type="protein sequence ID" value="CAD9562616.1"/>
    <property type="molecule type" value="Transcribed_RNA"/>
</dbReference>
<evidence type="ECO:0000256" key="6">
    <source>
        <dbReference type="ARBA" id="ARBA00022741"/>
    </source>
</evidence>
<evidence type="ECO:0000256" key="4">
    <source>
        <dbReference type="ARBA" id="ARBA00022629"/>
    </source>
</evidence>
<dbReference type="InterPro" id="IPR006000">
    <property type="entry name" value="Xylulokinase"/>
</dbReference>
<keyword evidence="4" id="KW-0859">Xylose metabolism</keyword>
<keyword evidence="8" id="KW-0067">ATP-binding</keyword>
<dbReference type="GO" id="GO:0004856">
    <property type="term" value="F:D-xylulokinase activity"/>
    <property type="evidence" value="ECO:0007669"/>
    <property type="project" value="InterPro"/>
</dbReference>
<comment type="pathway">
    <text evidence="1">Polyol metabolism; glycerol degradation via glycerol kinase pathway; sn-glycerol 3-phosphate from glycerol: step 1/1.</text>
</comment>
<dbReference type="AlphaFoldDB" id="A0A7S2K2R5"/>
<dbReference type="Pfam" id="PF02782">
    <property type="entry name" value="FGGY_C"/>
    <property type="match status" value="1"/>
</dbReference>
<dbReference type="GO" id="GO:0005524">
    <property type="term" value="F:ATP binding"/>
    <property type="evidence" value="ECO:0007669"/>
    <property type="project" value="UniProtKB-KW"/>
</dbReference>
<evidence type="ECO:0000256" key="1">
    <source>
        <dbReference type="ARBA" id="ARBA00005190"/>
    </source>
</evidence>
<dbReference type="PANTHER" id="PTHR43095:SF5">
    <property type="entry name" value="XYLULOSE KINASE"/>
    <property type="match status" value="1"/>
</dbReference>
<feature type="domain" description="Carbohydrate kinase FGGY N-terminal" evidence="10">
    <location>
        <begin position="9"/>
        <end position="256"/>
    </location>
</feature>
<dbReference type="InterPro" id="IPR000577">
    <property type="entry name" value="Carb_kinase_FGGY"/>
</dbReference>
<name>A0A7S2K2R5_9STRA</name>
<protein>
    <recommendedName>
        <fullName evidence="3">glycerol kinase</fullName>
        <ecNumber evidence="3">2.7.1.30</ecNumber>
    </recommendedName>
</protein>
<accession>A0A7S2K2R5</accession>
<dbReference type="Pfam" id="PF00370">
    <property type="entry name" value="FGGY_N"/>
    <property type="match status" value="1"/>
</dbReference>
<evidence type="ECO:0000256" key="8">
    <source>
        <dbReference type="ARBA" id="ARBA00022840"/>
    </source>
</evidence>
<evidence type="ECO:0000256" key="3">
    <source>
        <dbReference type="ARBA" id="ARBA00012099"/>
    </source>
</evidence>
<evidence type="ECO:0000256" key="5">
    <source>
        <dbReference type="ARBA" id="ARBA00022679"/>
    </source>
</evidence>
<dbReference type="NCBIfam" id="TIGR01312">
    <property type="entry name" value="XylB"/>
    <property type="match status" value="1"/>
</dbReference>
<keyword evidence="5" id="KW-0808">Transferase</keyword>
<evidence type="ECO:0000256" key="7">
    <source>
        <dbReference type="ARBA" id="ARBA00022777"/>
    </source>
</evidence>
<keyword evidence="9" id="KW-0119">Carbohydrate metabolism</keyword>